<name>J9FSB5_9ZZZZ</name>
<protein>
    <submittedName>
        <fullName evidence="1">Secreted protein</fullName>
    </submittedName>
</protein>
<comment type="caution">
    <text evidence="1">The sequence shown here is derived from an EMBL/GenBank/DDBJ whole genome shotgun (WGS) entry which is preliminary data.</text>
</comment>
<proteinExistence type="predicted"/>
<reference evidence="1" key="1">
    <citation type="journal article" date="2012" name="PLoS ONE">
        <title>Gene sets for utilization of primary and secondary nutrition supplies in the distal gut of endangered iberian lynx.</title>
        <authorList>
            <person name="Alcaide M."/>
            <person name="Messina E."/>
            <person name="Richter M."/>
            <person name="Bargiela R."/>
            <person name="Peplies J."/>
            <person name="Huws S.A."/>
            <person name="Newbold C.J."/>
            <person name="Golyshin P.N."/>
            <person name="Simon M.A."/>
            <person name="Lopez G."/>
            <person name="Yakimov M.M."/>
            <person name="Ferrer M."/>
        </authorList>
    </citation>
    <scope>NUCLEOTIDE SEQUENCE</scope>
</reference>
<gene>
    <name evidence="1" type="ORF">EVA_21624</name>
</gene>
<feature type="non-terminal residue" evidence="1">
    <location>
        <position position="51"/>
    </location>
</feature>
<dbReference type="AlphaFoldDB" id="J9FSB5"/>
<accession>J9FSB5</accession>
<organism evidence="1">
    <name type="scientific">gut metagenome</name>
    <dbReference type="NCBI Taxonomy" id="749906"/>
    <lineage>
        <taxon>unclassified sequences</taxon>
        <taxon>metagenomes</taxon>
        <taxon>organismal metagenomes</taxon>
    </lineage>
</organism>
<sequence>MTPMLKALSAAVLCAAVSLPAAAAVQGSAGLGVTYSDVGYRDTDADVLPFP</sequence>
<dbReference type="EMBL" id="AMCI01008945">
    <property type="protein sequence ID" value="EJW90269.1"/>
    <property type="molecule type" value="Genomic_DNA"/>
</dbReference>
<evidence type="ECO:0000313" key="1">
    <source>
        <dbReference type="EMBL" id="EJW90269.1"/>
    </source>
</evidence>